<evidence type="ECO:0000313" key="1">
    <source>
        <dbReference type="EMBL" id="CAF2817041.1"/>
    </source>
</evidence>
<dbReference type="AlphaFoldDB" id="A0A7R8H2L7"/>
<dbReference type="EMBL" id="HG994591">
    <property type="protein sequence ID" value="CAF2817041.1"/>
    <property type="molecule type" value="Genomic_DNA"/>
</dbReference>
<dbReference type="Proteomes" id="UP000675881">
    <property type="component" value="Chromosome 12"/>
</dbReference>
<name>A0A7R8H2L7_LEPSM</name>
<accession>A0A7R8H2L7</accession>
<keyword evidence="2" id="KW-1185">Reference proteome</keyword>
<proteinExistence type="predicted"/>
<reference evidence="1" key="1">
    <citation type="submission" date="2021-02" db="EMBL/GenBank/DDBJ databases">
        <authorList>
            <person name="Bekaert M."/>
        </authorList>
    </citation>
    <scope>NUCLEOTIDE SEQUENCE</scope>
    <source>
        <strain evidence="1">IoA-00</strain>
    </source>
</reference>
<protein>
    <submittedName>
        <fullName evidence="1">(salmon louse) hypothetical protein</fullName>
    </submittedName>
</protein>
<organism evidence="1 2">
    <name type="scientific">Lepeophtheirus salmonis</name>
    <name type="common">Salmon louse</name>
    <name type="synonym">Caligus salmonis</name>
    <dbReference type="NCBI Taxonomy" id="72036"/>
    <lineage>
        <taxon>Eukaryota</taxon>
        <taxon>Metazoa</taxon>
        <taxon>Ecdysozoa</taxon>
        <taxon>Arthropoda</taxon>
        <taxon>Crustacea</taxon>
        <taxon>Multicrustacea</taxon>
        <taxon>Hexanauplia</taxon>
        <taxon>Copepoda</taxon>
        <taxon>Siphonostomatoida</taxon>
        <taxon>Caligidae</taxon>
        <taxon>Lepeophtheirus</taxon>
    </lineage>
</organism>
<evidence type="ECO:0000313" key="2">
    <source>
        <dbReference type="Proteomes" id="UP000675881"/>
    </source>
</evidence>
<dbReference type="OrthoDB" id="10642113at2759"/>
<gene>
    <name evidence="1" type="ORF">LSAA_3723</name>
</gene>
<sequence>MSCNLVPENNHDIGIRRVSEISHINELRREVSGLDHLASEFYEISRQSNPDSISLDSIHKRFYSDAKIKFAKEGSNNDIMPNNLPNNLETMERLVEWNAIDDTEKSSIAGYSEVFGDTPFNKECIPKEGLIVIKNRRKNENVIIEGEKDCFVVVQHFSDTGVKKGRANKANIKKSW</sequence>